<evidence type="ECO:0000259" key="4">
    <source>
        <dbReference type="PROSITE" id="PS50235"/>
    </source>
</evidence>
<feature type="region of interest" description="Disordered" evidence="3">
    <location>
        <begin position="1"/>
        <end position="39"/>
    </location>
</feature>
<evidence type="ECO:0000256" key="1">
    <source>
        <dbReference type="ARBA" id="ARBA00000707"/>
    </source>
</evidence>
<feature type="domain" description="USP" evidence="4">
    <location>
        <begin position="1"/>
        <end position="335"/>
    </location>
</feature>
<name>A0A819D4K5_9BILA</name>
<feature type="compositionally biased region" description="Polar residues" evidence="3">
    <location>
        <begin position="1"/>
        <end position="14"/>
    </location>
</feature>
<feature type="compositionally biased region" description="Acidic residues" evidence="3">
    <location>
        <begin position="17"/>
        <end position="29"/>
    </location>
</feature>
<dbReference type="InterPro" id="IPR028889">
    <property type="entry name" value="USP"/>
</dbReference>
<dbReference type="GO" id="GO:0016579">
    <property type="term" value="P:protein deubiquitination"/>
    <property type="evidence" value="ECO:0007669"/>
    <property type="project" value="InterPro"/>
</dbReference>
<dbReference type="InterPro" id="IPR050185">
    <property type="entry name" value="Ub_carboxyl-term_hydrolase"/>
</dbReference>
<dbReference type="Proteomes" id="UP000663842">
    <property type="component" value="Unassembled WGS sequence"/>
</dbReference>
<comment type="catalytic activity">
    <reaction evidence="1">
        <text>Thiol-dependent hydrolysis of ester, thioester, amide, peptide and isopeptide bonds formed by the C-terminal Gly of ubiquitin (a 76-residue protein attached to proteins as an intracellular targeting signal).</text>
        <dbReference type="EC" id="3.4.19.12"/>
    </reaction>
</comment>
<reference evidence="5" key="1">
    <citation type="submission" date="2021-02" db="EMBL/GenBank/DDBJ databases">
        <authorList>
            <person name="Nowell W R."/>
        </authorList>
    </citation>
    <scope>NUCLEOTIDE SEQUENCE</scope>
</reference>
<evidence type="ECO:0000313" key="6">
    <source>
        <dbReference type="Proteomes" id="UP000663842"/>
    </source>
</evidence>
<accession>A0A819D4K5</accession>
<evidence type="ECO:0000256" key="3">
    <source>
        <dbReference type="SAM" id="MobiDB-lite"/>
    </source>
</evidence>
<dbReference type="InterPro" id="IPR038765">
    <property type="entry name" value="Papain-like_cys_pep_sf"/>
</dbReference>
<comment type="caution">
    <text evidence="5">The sequence shown here is derived from an EMBL/GenBank/DDBJ whole genome shotgun (WGS) entry which is preliminary data.</text>
</comment>
<gene>
    <name evidence="5" type="ORF">UXM345_LOCUS6451</name>
</gene>
<dbReference type="PANTHER" id="PTHR21646">
    <property type="entry name" value="UBIQUITIN CARBOXYL-TERMINAL HYDROLASE"/>
    <property type="match status" value="1"/>
</dbReference>
<dbReference type="AlphaFoldDB" id="A0A819D4K5"/>
<feature type="compositionally biased region" description="Basic and acidic residues" evidence="3">
    <location>
        <begin position="30"/>
        <end position="39"/>
    </location>
</feature>
<dbReference type="EC" id="3.4.19.12" evidence="2"/>
<evidence type="ECO:0000256" key="2">
    <source>
        <dbReference type="ARBA" id="ARBA00012759"/>
    </source>
</evidence>
<dbReference type="InterPro" id="IPR001394">
    <property type="entry name" value="Peptidase_C19_UCH"/>
</dbReference>
<protein>
    <recommendedName>
        <fullName evidence="2">ubiquitinyl hydrolase 1</fullName>
        <ecNumber evidence="2">3.4.19.12</ecNumber>
    </recommendedName>
</protein>
<dbReference type="Gene3D" id="3.90.70.10">
    <property type="entry name" value="Cysteine proteinases"/>
    <property type="match status" value="1"/>
</dbReference>
<dbReference type="Pfam" id="PF00443">
    <property type="entry name" value="UCH"/>
    <property type="match status" value="1"/>
</dbReference>
<dbReference type="PROSITE" id="PS50235">
    <property type="entry name" value="USP_3"/>
    <property type="match status" value="1"/>
</dbReference>
<organism evidence="5 6">
    <name type="scientific">Rotaria magnacalcarata</name>
    <dbReference type="NCBI Taxonomy" id="392030"/>
    <lineage>
        <taxon>Eukaryota</taxon>
        <taxon>Metazoa</taxon>
        <taxon>Spiralia</taxon>
        <taxon>Gnathifera</taxon>
        <taxon>Rotifera</taxon>
        <taxon>Eurotatoria</taxon>
        <taxon>Bdelloidea</taxon>
        <taxon>Philodinida</taxon>
        <taxon>Philodinidae</taxon>
        <taxon>Rotaria</taxon>
    </lineage>
</organism>
<dbReference type="InterPro" id="IPR018200">
    <property type="entry name" value="USP_CS"/>
</dbReference>
<dbReference type="PROSITE" id="PS00973">
    <property type="entry name" value="USP_2"/>
    <property type="match status" value="1"/>
</dbReference>
<dbReference type="SUPFAM" id="SSF54001">
    <property type="entry name" value="Cysteine proteinases"/>
    <property type="match status" value="1"/>
</dbReference>
<evidence type="ECO:0000313" key="5">
    <source>
        <dbReference type="EMBL" id="CAF3828589.1"/>
    </source>
</evidence>
<dbReference type="EMBL" id="CAJOBF010000512">
    <property type="protein sequence ID" value="CAF3828589.1"/>
    <property type="molecule type" value="Genomic_DNA"/>
</dbReference>
<proteinExistence type="predicted"/>
<dbReference type="PANTHER" id="PTHR21646:SF46">
    <property type="entry name" value="UBIQUITIN CARBOXYL-TERMINAL HYDROLASE"/>
    <property type="match status" value="1"/>
</dbReference>
<sequence length="336" mass="39070">MNTDSAASNSNPSNRNDDDENDEEEEEEDFTKASDYDGHQPKPDYILAVEIYNHRVHLQYGDNTLLTSILERDRVVFYEVPDSLKKSDSMTILMPCTFRDDYCHYNFGLPIYLSVPRHDCKGKDIQEALQKLVILSHYLQLIHQRINHYIALHCRKKTALTVDVAATIVDKYKKLESDIQIRRQKDASATLLDCFKHFTKKVVLSDDDLWYCRKCAVFKKATKKIDLWLLPKVLIVQLTRFSQTGDNWNTNDLLIDCPIRSLDLSNFVVNPTENAKYDLIAVSNHMGSLKDGHYTTYAKNSHDEKWYRFNDARITEIKEDNVISKAAYVLIYQRQS</sequence>
<dbReference type="GO" id="GO:0004843">
    <property type="term" value="F:cysteine-type deubiquitinase activity"/>
    <property type="evidence" value="ECO:0007669"/>
    <property type="project" value="UniProtKB-EC"/>
</dbReference>